<organism evidence="2 3">
    <name type="scientific">Methylobacterium iners</name>
    <dbReference type="NCBI Taxonomy" id="418707"/>
    <lineage>
        <taxon>Bacteria</taxon>
        <taxon>Pseudomonadati</taxon>
        <taxon>Pseudomonadota</taxon>
        <taxon>Alphaproteobacteria</taxon>
        <taxon>Hyphomicrobiales</taxon>
        <taxon>Methylobacteriaceae</taxon>
        <taxon>Methylobacterium</taxon>
    </lineage>
</organism>
<dbReference type="Gene3D" id="1.10.3680.10">
    <property type="entry name" value="TerB-like"/>
    <property type="match status" value="1"/>
</dbReference>
<dbReference type="Pfam" id="PF05099">
    <property type="entry name" value="TerB"/>
    <property type="match status" value="1"/>
</dbReference>
<name>A0ABQ4S0L5_9HYPH</name>
<dbReference type="SUPFAM" id="SSF158682">
    <property type="entry name" value="TerB-like"/>
    <property type="match status" value="1"/>
</dbReference>
<sequence>MSLLARLRAYADDVFGTAASPGAVADEDDAGLAAIALLVHVARADGMLAPAEAERLARFVESRFSVSRGEADRLIARASAVDAQTRDMSALVEAIGHDAGPEERMRLLGMAWAVAGADGALDEFEDALVWRLGGLLGLDEAAIDRARTGAGAQTGEAAAG</sequence>
<dbReference type="InterPro" id="IPR029024">
    <property type="entry name" value="TerB-like"/>
</dbReference>
<dbReference type="EMBL" id="BPQP01000066">
    <property type="protein sequence ID" value="GJD96668.1"/>
    <property type="molecule type" value="Genomic_DNA"/>
</dbReference>
<accession>A0ABQ4S0L5</accession>
<dbReference type="RefSeq" id="WP_238245757.1">
    <property type="nucleotide sequence ID" value="NZ_BPQP01000066.1"/>
</dbReference>
<dbReference type="Proteomes" id="UP001055125">
    <property type="component" value="Unassembled WGS sequence"/>
</dbReference>
<dbReference type="CDD" id="cd07313">
    <property type="entry name" value="terB_like_2"/>
    <property type="match status" value="1"/>
</dbReference>
<protein>
    <recommendedName>
        <fullName evidence="1">Co-chaperone DjlA N-terminal domain-containing protein</fullName>
    </recommendedName>
</protein>
<gene>
    <name evidence="2" type="ORF">OCOJLMKI_3892</name>
</gene>
<keyword evidence="3" id="KW-1185">Reference proteome</keyword>
<reference evidence="2" key="2">
    <citation type="submission" date="2021-08" db="EMBL/GenBank/DDBJ databases">
        <authorList>
            <person name="Tani A."/>
            <person name="Ola A."/>
            <person name="Ogura Y."/>
            <person name="Katsura K."/>
            <person name="Hayashi T."/>
        </authorList>
    </citation>
    <scope>NUCLEOTIDE SEQUENCE</scope>
    <source>
        <strain evidence="2">DSM 19015</strain>
    </source>
</reference>
<feature type="domain" description="Co-chaperone DjlA N-terminal" evidence="1">
    <location>
        <begin position="32"/>
        <end position="147"/>
    </location>
</feature>
<evidence type="ECO:0000259" key="1">
    <source>
        <dbReference type="Pfam" id="PF05099"/>
    </source>
</evidence>
<comment type="caution">
    <text evidence="2">The sequence shown here is derived from an EMBL/GenBank/DDBJ whole genome shotgun (WGS) entry which is preliminary data.</text>
</comment>
<reference evidence="2" key="1">
    <citation type="journal article" date="2021" name="Front. Microbiol.">
        <title>Comprehensive Comparative Genomics and Phenotyping of Methylobacterium Species.</title>
        <authorList>
            <person name="Alessa O."/>
            <person name="Ogura Y."/>
            <person name="Fujitani Y."/>
            <person name="Takami H."/>
            <person name="Hayashi T."/>
            <person name="Sahin N."/>
            <person name="Tani A."/>
        </authorList>
    </citation>
    <scope>NUCLEOTIDE SEQUENCE</scope>
    <source>
        <strain evidence="2">DSM 19015</strain>
    </source>
</reference>
<proteinExistence type="predicted"/>
<dbReference type="InterPro" id="IPR007791">
    <property type="entry name" value="DjlA_N"/>
</dbReference>
<evidence type="ECO:0000313" key="3">
    <source>
        <dbReference type="Proteomes" id="UP001055125"/>
    </source>
</evidence>
<evidence type="ECO:0000313" key="2">
    <source>
        <dbReference type="EMBL" id="GJD96668.1"/>
    </source>
</evidence>